<evidence type="ECO:0000256" key="2">
    <source>
        <dbReference type="ARBA" id="ARBA00010147"/>
    </source>
</evidence>
<evidence type="ECO:0000313" key="10">
    <source>
        <dbReference type="Proteomes" id="UP001059041"/>
    </source>
</evidence>
<accession>A0A9W7W7T6</accession>
<comment type="caution">
    <text evidence="9">The sequence shown here is derived from an EMBL/GenBank/DDBJ whole genome shotgun (WGS) entry which is preliminary data.</text>
</comment>
<evidence type="ECO:0000313" key="9">
    <source>
        <dbReference type="EMBL" id="KAI7790262.1"/>
    </source>
</evidence>
<keyword evidence="10" id="KW-1185">Reference proteome</keyword>
<dbReference type="EMBL" id="JAFHDT010000192">
    <property type="protein sequence ID" value="KAI7790262.1"/>
    <property type="molecule type" value="Genomic_DNA"/>
</dbReference>
<organism evidence="9 10">
    <name type="scientific">Triplophysa rosa</name>
    <name type="common">Cave loach</name>
    <dbReference type="NCBI Taxonomy" id="992332"/>
    <lineage>
        <taxon>Eukaryota</taxon>
        <taxon>Metazoa</taxon>
        <taxon>Chordata</taxon>
        <taxon>Craniata</taxon>
        <taxon>Vertebrata</taxon>
        <taxon>Euteleostomi</taxon>
        <taxon>Actinopterygii</taxon>
        <taxon>Neopterygii</taxon>
        <taxon>Teleostei</taxon>
        <taxon>Ostariophysi</taxon>
        <taxon>Cypriniformes</taxon>
        <taxon>Nemacheilidae</taxon>
        <taxon>Triplophysa</taxon>
    </lineage>
</organism>
<dbReference type="SMART" id="SM00607">
    <property type="entry name" value="FTP"/>
    <property type="match status" value="1"/>
</dbReference>
<dbReference type="InterPro" id="IPR051941">
    <property type="entry name" value="BG_Antigen-Binding_Lectin"/>
</dbReference>
<comment type="similarity">
    <text evidence="2">Belongs to the fucolectin family.</text>
</comment>
<evidence type="ECO:0000256" key="5">
    <source>
        <dbReference type="ARBA" id="ARBA00022734"/>
    </source>
</evidence>
<evidence type="ECO:0000256" key="7">
    <source>
        <dbReference type="ARBA" id="ARBA00023157"/>
    </source>
</evidence>
<dbReference type="GO" id="GO:0010185">
    <property type="term" value="P:regulation of cellular defense response"/>
    <property type="evidence" value="ECO:0007669"/>
    <property type="project" value="UniProtKB-ARBA"/>
</dbReference>
<name>A0A9W7W7T6_TRIRA</name>
<evidence type="ECO:0000256" key="3">
    <source>
        <dbReference type="ARBA" id="ARBA00011233"/>
    </source>
</evidence>
<dbReference type="InterPro" id="IPR008979">
    <property type="entry name" value="Galactose-bd-like_sf"/>
</dbReference>
<protein>
    <submittedName>
        <fullName evidence="9">Fucolectin-like</fullName>
    </submittedName>
</protein>
<dbReference type="AlphaFoldDB" id="A0A9W7W7T6"/>
<keyword evidence="4" id="KW-0479">Metal-binding</keyword>
<evidence type="ECO:0000256" key="4">
    <source>
        <dbReference type="ARBA" id="ARBA00022723"/>
    </source>
</evidence>
<dbReference type="Pfam" id="PF22633">
    <property type="entry name" value="F5_F8_type_C_2"/>
    <property type="match status" value="1"/>
</dbReference>
<evidence type="ECO:0000259" key="8">
    <source>
        <dbReference type="SMART" id="SM00607"/>
    </source>
</evidence>
<evidence type="ECO:0000256" key="1">
    <source>
        <dbReference type="ARBA" id="ARBA00002219"/>
    </source>
</evidence>
<comment type="subunit">
    <text evidence="3">Homotrimer.</text>
</comment>
<dbReference type="PANTHER" id="PTHR45713:SF11">
    <property type="entry name" value="FUCOLECTIN TACHYLECTIN-4 PENTRAXIN-1 DOMAIN-CONTAINING PROTEIN"/>
    <property type="match status" value="1"/>
</dbReference>
<dbReference type="SUPFAM" id="SSF49785">
    <property type="entry name" value="Galactose-binding domain-like"/>
    <property type="match status" value="1"/>
</dbReference>
<dbReference type="GO" id="GO:0042806">
    <property type="term" value="F:fucose binding"/>
    <property type="evidence" value="ECO:0007669"/>
    <property type="project" value="UniProtKB-ARBA"/>
</dbReference>
<dbReference type="GO" id="GO:0046872">
    <property type="term" value="F:metal ion binding"/>
    <property type="evidence" value="ECO:0007669"/>
    <property type="project" value="UniProtKB-KW"/>
</dbReference>
<proteinExistence type="inferred from homology"/>
<keyword evidence="5" id="KW-0430">Lectin</keyword>
<evidence type="ECO:0000256" key="6">
    <source>
        <dbReference type="ARBA" id="ARBA00022837"/>
    </source>
</evidence>
<dbReference type="InterPro" id="IPR006585">
    <property type="entry name" value="FTP1"/>
</dbReference>
<keyword evidence="7" id="KW-1015">Disulfide bond</keyword>
<gene>
    <name evidence="9" type="ORF">IRJ41_001012</name>
</gene>
<comment type="function">
    <text evidence="1">Acts as a defensive agent. Recognizes blood group fucosylated oligosaccharides including A, B, H and Lewis B-type antigens. Does not recognize Lewis A antigen and has low affinity for monovalent haptens.</text>
</comment>
<dbReference type="GO" id="GO:0001868">
    <property type="term" value="P:regulation of complement activation, lectin pathway"/>
    <property type="evidence" value="ECO:0007669"/>
    <property type="project" value="UniProtKB-ARBA"/>
</dbReference>
<feature type="domain" description="Fucolectin tachylectin-4 pentraxin-1" evidence="8">
    <location>
        <begin position="46"/>
        <end position="190"/>
    </location>
</feature>
<keyword evidence="6" id="KW-0106">Calcium</keyword>
<reference evidence="9" key="1">
    <citation type="submission" date="2021-02" db="EMBL/GenBank/DDBJ databases">
        <title>Comparative genomics reveals that relaxation of natural selection precedes convergent phenotypic evolution of cavefish.</title>
        <authorList>
            <person name="Peng Z."/>
        </authorList>
    </citation>
    <scope>NUCLEOTIDE SEQUENCE</scope>
    <source>
        <tissue evidence="9">Muscle</tissue>
    </source>
</reference>
<dbReference type="PANTHER" id="PTHR45713">
    <property type="entry name" value="FTP DOMAIN-CONTAINING PROTEIN"/>
    <property type="match status" value="1"/>
</dbReference>
<dbReference type="Proteomes" id="UP001059041">
    <property type="component" value="Unassembled WGS sequence"/>
</dbReference>
<sequence length="228" mass="24632">MATQKPPGFDNLVISGSASSSLHSDMDKLIHLILLSGLVSIAGGLEENFALKGTATQSSTLLNWVAQKAVDGVRYGSVEADHCSTTPVVSNPWWRLDLLDYYEIDTVIIAPKPSCCPEFTTGVEIRIGDSLDNNGNNNPICAVTSGITIHVPVSYSCGAMDGRYVNLAMPGQTTHLTICEVEVYGKFLGQRKRTFLRLKMSSSGDVAAESDKILHQVLVLNIFNLDTN</sequence>
<dbReference type="Gene3D" id="2.60.120.260">
    <property type="entry name" value="Galactose-binding domain-like"/>
    <property type="match status" value="1"/>
</dbReference>